<proteinExistence type="predicted"/>
<sequence length="167" mass="18176">MRRPRRRRTAFEPYGSRQTAAPARPSGAVREACFVPASRLAVERDARGRALDAGKKASGTPQECKAWITALTRPAGRRDLGIGFPRGAPRETTSGKPPYPRPLAPSGEGASRWLARTPRGTPVMPGDRSPTGAKVAQETGRTALPRRYHRVEARLCYHDVILAPEAD</sequence>
<protein>
    <submittedName>
        <fullName evidence="2">Uncharacterized protein</fullName>
    </submittedName>
</protein>
<dbReference type="EMBL" id="BSYI01000053">
    <property type="protein sequence ID" value="GMG85166.1"/>
    <property type="molecule type" value="Genomic_DNA"/>
</dbReference>
<accession>A0ABQ6LSW8</accession>
<feature type="region of interest" description="Disordered" evidence="1">
    <location>
        <begin position="78"/>
        <end position="142"/>
    </location>
</feature>
<comment type="caution">
    <text evidence="2">The sequence shown here is derived from an EMBL/GenBank/DDBJ whole genome shotgun (WGS) entry which is preliminary data.</text>
</comment>
<evidence type="ECO:0000313" key="3">
    <source>
        <dbReference type="Proteomes" id="UP001239909"/>
    </source>
</evidence>
<evidence type="ECO:0000256" key="1">
    <source>
        <dbReference type="SAM" id="MobiDB-lite"/>
    </source>
</evidence>
<evidence type="ECO:0000313" key="2">
    <source>
        <dbReference type="EMBL" id="GMG85166.1"/>
    </source>
</evidence>
<dbReference type="Proteomes" id="UP001239909">
    <property type="component" value="Unassembled WGS sequence"/>
</dbReference>
<organism evidence="2 3">
    <name type="scientific">Paralimibaculum aggregatum</name>
    <dbReference type="NCBI Taxonomy" id="3036245"/>
    <lineage>
        <taxon>Bacteria</taxon>
        <taxon>Pseudomonadati</taxon>
        <taxon>Pseudomonadota</taxon>
        <taxon>Alphaproteobacteria</taxon>
        <taxon>Rhodobacterales</taxon>
        <taxon>Paracoccaceae</taxon>
        <taxon>Paralimibaculum</taxon>
    </lineage>
</organism>
<feature type="region of interest" description="Disordered" evidence="1">
    <location>
        <begin position="1"/>
        <end position="28"/>
    </location>
</feature>
<name>A0ABQ6LSW8_9RHOB</name>
<reference evidence="2 3" key="1">
    <citation type="submission" date="2023-04" db="EMBL/GenBank/DDBJ databases">
        <title>Marinoamorphus aggregata gen. nov., sp. Nov., isolate from tissue of brittle star Ophioplocus japonicus.</title>
        <authorList>
            <person name="Kawano K."/>
            <person name="Sawayama S."/>
            <person name="Nakagawa S."/>
        </authorList>
    </citation>
    <scope>NUCLEOTIDE SEQUENCE [LARGE SCALE GENOMIC DNA]</scope>
    <source>
        <strain evidence="2 3">NKW23</strain>
    </source>
</reference>
<gene>
    <name evidence="2" type="ORF">LNKW23_43820</name>
</gene>
<keyword evidence="3" id="KW-1185">Reference proteome</keyword>